<keyword evidence="3" id="KW-0472">Membrane</keyword>
<keyword evidence="1" id="KW-0175">Coiled coil</keyword>
<evidence type="ECO:0000313" key="4">
    <source>
        <dbReference type="EMBL" id="ROR95524.1"/>
    </source>
</evidence>
<name>A0A3N2D7V0_9MICO</name>
<accession>A0A3N2D7V0</accession>
<evidence type="ECO:0000313" key="5">
    <source>
        <dbReference type="Proteomes" id="UP000275356"/>
    </source>
</evidence>
<evidence type="ECO:0000256" key="1">
    <source>
        <dbReference type="SAM" id="Coils"/>
    </source>
</evidence>
<protein>
    <submittedName>
        <fullName evidence="4">Uncharacterized protein</fullName>
    </submittedName>
</protein>
<organism evidence="4 5">
    <name type="scientific">Salana multivorans</name>
    <dbReference type="NCBI Taxonomy" id="120377"/>
    <lineage>
        <taxon>Bacteria</taxon>
        <taxon>Bacillati</taxon>
        <taxon>Actinomycetota</taxon>
        <taxon>Actinomycetes</taxon>
        <taxon>Micrococcales</taxon>
        <taxon>Beutenbergiaceae</taxon>
        <taxon>Salana</taxon>
    </lineage>
</organism>
<sequence length="151" mass="16784">MTDPNVWAIVIDGITALGAIVVGLVGYWVGRRTSRDTVRVEGERVTVEASKVDVEERRVDLDEWKALTEAQSAELAAARKELAEATQQLREARTEHLAATTQIAELRITLRIADEYVKTLERHVGLLEVWINEGQPPPPPPRPARHAASTF</sequence>
<keyword evidence="5" id="KW-1185">Reference proteome</keyword>
<proteinExistence type="predicted"/>
<feature type="coiled-coil region" evidence="1">
    <location>
        <begin position="61"/>
        <end position="102"/>
    </location>
</feature>
<gene>
    <name evidence="4" type="ORF">EDD28_0080</name>
</gene>
<keyword evidence="3" id="KW-0812">Transmembrane</keyword>
<evidence type="ECO:0000256" key="2">
    <source>
        <dbReference type="SAM" id="MobiDB-lite"/>
    </source>
</evidence>
<evidence type="ECO:0000256" key="3">
    <source>
        <dbReference type="SAM" id="Phobius"/>
    </source>
</evidence>
<dbReference type="RefSeq" id="WP_123737836.1">
    <property type="nucleotide sequence ID" value="NZ_RKHQ01000001.1"/>
</dbReference>
<dbReference type="EMBL" id="RKHQ01000001">
    <property type="protein sequence ID" value="ROR95524.1"/>
    <property type="molecule type" value="Genomic_DNA"/>
</dbReference>
<feature type="region of interest" description="Disordered" evidence="2">
    <location>
        <begin position="131"/>
        <end position="151"/>
    </location>
</feature>
<keyword evidence="3" id="KW-1133">Transmembrane helix</keyword>
<dbReference type="Proteomes" id="UP000275356">
    <property type="component" value="Unassembled WGS sequence"/>
</dbReference>
<reference evidence="4 5" key="1">
    <citation type="submission" date="2018-11" db="EMBL/GenBank/DDBJ databases">
        <title>Sequencing the genomes of 1000 actinobacteria strains.</title>
        <authorList>
            <person name="Klenk H.-P."/>
        </authorList>
    </citation>
    <scope>NUCLEOTIDE SEQUENCE [LARGE SCALE GENOMIC DNA]</scope>
    <source>
        <strain evidence="4 5">DSM 13521</strain>
    </source>
</reference>
<feature type="transmembrane region" description="Helical" evidence="3">
    <location>
        <begin position="6"/>
        <end position="29"/>
    </location>
</feature>
<dbReference type="AlphaFoldDB" id="A0A3N2D7V0"/>
<comment type="caution">
    <text evidence="4">The sequence shown here is derived from an EMBL/GenBank/DDBJ whole genome shotgun (WGS) entry which is preliminary data.</text>
</comment>